<name>A0A930VQH8_9ACTN</name>
<dbReference type="SUPFAM" id="SSF53756">
    <property type="entry name" value="UDP-Glycosyltransferase/glycogen phosphorylase"/>
    <property type="match status" value="1"/>
</dbReference>
<dbReference type="EMBL" id="JADKPO010000017">
    <property type="protein sequence ID" value="MBF4768847.1"/>
    <property type="molecule type" value="Genomic_DNA"/>
</dbReference>
<dbReference type="PANTHER" id="PTHR12526">
    <property type="entry name" value="GLYCOSYLTRANSFERASE"/>
    <property type="match status" value="1"/>
</dbReference>
<dbReference type="Pfam" id="PF13692">
    <property type="entry name" value="Glyco_trans_1_4"/>
    <property type="match status" value="1"/>
</dbReference>
<dbReference type="Gene3D" id="3.40.50.2000">
    <property type="entry name" value="Glycogen Phosphorylase B"/>
    <property type="match status" value="1"/>
</dbReference>
<reference evidence="1" key="1">
    <citation type="submission" date="2020-11" db="EMBL/GenBank/DDBJ databases">
        <title>Nocardioides cynanchi sp. nov., isolated from soil of rhizosphere of Cynanchum wilfordii.</title>
        <authorList>
            <person name="Lee J.-S."/>
            <person name="Suh M.K."/>
            <person name="Kim J.-S."/>
        </authorList>
    </citation>
    <scope>NUCLEOTIDE SEQUENCE</scope>
    <source>
        <strain evidence="1">KCTC 19276</strain>
    </source>
</reference>
<organism evidence="1 2">
    <name type="scientific">Nocardioides agariphilus</name>
    <dbReference type="NCBI Taxonomy" id="433664"/>
    <lineage>
        <taxon>Bacteria</taxon>
        <taxon>Bacillati</taxon>
        <taxon>Actinomycetota</taxon>
        <taxon>Actinomycetes</taxon>
        <taxon>Propionibacteriales</taxon>
        <taxon>Nocardioidaceae</taxon>
        <taxon>Nocardioides</taxon>
    </lineage>
</organism>
<comment type="caution">
    <text evidence="1">The sequence shown here is derived from an EMBL/GenBank/DDBJ whole genome shotgun (WGS) entry which is preliminary data.</text>
</comment>
<dbReference type="Proteomes" id="UP000660668">
    <property type="component" value="Unassembled WGS sequence"/>
</dbReference>
<keyword evidence="2" id="KW-1185">Reference proteome</keyword>
<accession>A0A930VQH8</accession>
<proteinExistence type="predicted"/>
<dbReference type="AlphaFoldDB" id="A0A930VQH8"/>
<evidence type="ECO:0000313" key="2">
    <source>
        <dbReference type="Proteomes" id="UP000660668"/>
    </source>
</evidence>
<protein>
    <submittedName>
        <fullName evidence="1">Glycosyltransferase</fullName>
    </submittedName>
</protein>
<sequence length="378" mass="41881">MSDLVVVSLEAWDGVWRRNQHLVSRLLALDPGLRVLFVEPPVDVLHGLRRGTGLRRGRGLRAEHLPGAEGRLHLFEPTKWLPRRVDGRADGRLADAVLRSARRLGMTSPVLWLNDPLAADLLRRSGWPALYDITDDWLQAQRPDAVKARLVAAESYLLDHCEHVVVCSPRLLETKHGKRTTLVPNAVDVDAYRGDLPRPADLPTGRTVVYVGTLHRDRLDVRLSEELARSLTGTAVLTFVGPVALDERDRQLLIDAGAHLLGPREHAQVPAYLKHADVLVVPHVVNAFTDSLDPIKVYEYLAAGRPIVSTPVAGFRELDRALVSVVPATELADRVREVLSRPPAMPGSDEPAVPSWDDRASAMRRVIDELPTPPRPDQ</sequence>
<dbReference type="RefSeq" id="WP_194696996.1">
    <property type="nucleotide sequence ID" value="NZ_JADKPO010000017.1"/>
</dbReference>
<gene>
    <name evidence="1" type="ORF">ISU10_13860</name>
</gene>
<evidence type="ECO:0000313" key="1">
    <source>
        <dbReference type="EMBL" id="MBF4768847.1"/>
    </source>
</evidence>